<dbReference type="InterPro" id="IPR004130">
    <property type="entry name" value="Gpn"/>
</dbReference>
<dbReference type="Pfam" id="PF03029">
    <property type="entry name" value="ATP_bind_1"/>
    <property type="match status" value="1"/>
</dbReference>
<reference evidence="7" key="2">
    <citation type="journal article" date="2023" name="Int. J. Mol. Sci.">
        <title>De Novo Assembly and Annotation of 11 Diverse Shrub Willow (Salix) Genomes Reveals Novel Gene Organization in Sex-Linked Regions.</title>
        <authorList>
            <person name="Hyden B."/>
            <person name="Feng K."/>
            <person name="Yates T.B."/>
            <person name="Jawdy S."/>
            <person name="Cereghino C."/>
            <person name="Smart L.B."/>
            <person name="Muchero W."/>
        </authorList>
    </citation>
    <scope>NUCLEOTIDE SEQUENCE</scope>
    <source>
        <tissue evidence="7">Shoot tip</tissue>
    </source>
</reference>
<evidence type="ECO:0000256" key="4">
    <source>
        <dbReference type="ARBA" id="ARBA00023134"/>
    </source>
</evidence>
<dbReference type="InterPro" id="IPR030230">
    <property type="entry name" value="Gpn1/Npa3/XAB1"/>
</dbReference>
<evidence type="ECO:0000313" key="8">
    <source>
        <dbReference type="Proteomes" id="UP001141253"/>
    </source>
</evidence>
<dbReference type="InterPro" id="IPR027417">
    <property type="entry name" value="P-loop_NTPase"/>
</dbReference>
<evidence type="ECO:0000313" key="7">
    <source>
        <dbReference type="EMBL" id="KAJ6322242.1"/>
    </source>
</evidence>
<dbReference type="Gene3D" id="3.40.50.300">
    <property type="entry name" value="P-loop containing nucleotide triphosphate hydrolases"/>
    <property type="match status" value="1"/>
</dbReference>
<protein>
    <recommendedName>
        <fullName evidence="5">GPN-loop GTPase</fullName>
        <ecNumber evidence="5">3.6.5.-</ecNumber>
    </recommendedName>
</protein>
<comment type="caution">
    <text evidence="7">The sequence shown here is derived from an EMBL/GenBank/DDBJ whole genome shotgun (WGS) entry which is preliminary data.</text>
</comment>
<keyword evidence="4 5" id="KW-0342">GTP-binding</keyword>
<comment type="subcellular location">
    <subcellularLocation>
        <location evidence="5">Cytoplasm</location>
    </subcellularLocation>
    <subcellularLocation>
        <location evidence="5">Nucleus</location>
    </subcellularLocation>
</comment>
<evidence type="ECO:0000256" key="5">
    <source>
        <dbReference type="RuleBase" id="RU365059"/>
    </source>
</evidence>
<comment type="similarity">
    <text evidence="1 5">Belongs to the GPN-loop GTPase family.</text>
</comment>
<feature type="coiled-coil region" evidence="6">
    <location>
        <begin position="310"/>
        <end position="346"/>
    </location>
</feature>
<evidence type="ECO:0000256" key="6">
    <source>
        <dbReference type="SAM" id="Coils"/>
    </source>
</evidence>
<sequence>MDIDSKLNILDIKSGDEASSSTQVQVDSKGTAEDKDELADSMNNLNVEASSSGQVGPAFRRKPVIIIVVGMAGSGKTTFLHRLVCHTQASRIRGYVLNLDPAVMTLPYGANIDIRDTVKYKEVMKQFNLGPNGGILTSLNLFATKFDEVIQTIENRADQLDYVLVDTPGQIEIFTWSASGAIITEAFASTFPTVVAYVVDTPRSSSPVTFMSNMLYACSILYKTRLPLVLAFNKIDVAQHQFALEWMDDFEAFQGAMRSDDSYMSTFSQSLSLALDEFYKNLRSVGVSAVSGAGMDAFFKAIEASAEEYMETYKADLDKRRAEKQRLEEEQQKRNMEKLRKDMENSGGTICCFEHWFKG</sequence>
<dbReference type="EC" id="3.6.5.-" evidence="5"/>
<proteinExistence type="inferred from homology"/>
<dbReference type="CDD" id="cd17870">
    <property type="entry name" value="GPN1"/>
    <property type="match status" value="1"/>
</dbReference>
<gene>
    <name evidence="7" type="ORF">OIU77_012171</name>
</gene>
<keyword evidence="8" id="KW-1185">Reference proteome</keyword>
<name>A0ABQ9A3F9_9ROSI</name>
<comment type="subunit">
    <text evidence="5">Binds to RNA polymerase II.</text>
</comment>
<keyword evidence="3 5" id="KW-0378">Hydrolase</keyword>
<accession>A0ABQ9A3F9</accession>
<dbReference type="EMBL" id="JAPFFI010000023">
    <property type="protein sequence ID" value="KAJ6322242.1"/>
    <property type="molecule type" value="Genomic_DNA"/>
</dbReference>
<dbReference type="SUPFAM" id="SSF52540">
    <property type="entry name" value="P-loop containing nucleoside triphosphate hydrolases"/>
    <property type="match status" value="1"/>
</dbReference>
<keyword evidence="5" id="KW-0963">Cytoplasm</keyword>
<evidence type="ECO:0000256" key="1">
    <source>
        <dbReference type="ARBA" id="ARBA00005290"/>
    </source>
</evidence>
<dbReference type="PANTHER" id="PTHR21231:SF8">
    <property type="entry name" value="GPN-LOOP GTPASE 1"/>
    <property type="match status" value="1"/>
</dbReference>
<keyword evidence="6" id="KW-0175">Coiled coil</keyword>
<evidence type="ECO:0000256" key="3">
    <source>
        <dbReference type="ARBA" id="ARBA00022801"/>
    </source>
</evidence>
<reference evidence="7" key="1">
    <citation type="submission" date="2022-10" db="EMBL/GenBank/DDBJ databases">
        <authorList>
            <person name="Hyden B.L."/>
            <person name="Feng K."/>
            <person name="Yates T."/>
            <person name="Jawdy S."/>
            <person name="Smart L.B."/>
            <person name="Muchero W."/>
        </authorList>
    </citation>
    <scope>NUCLEOTIDE SEQUENCE</scope>
    <source>
        <tissue evidence="7">Shoot tip</tissue>
    </source>
</reference>
<organism evidence="7 8">
    <name type="scientific">Salix suchowensis</name>
    <dbReference type="NCBI Taxonomy" id="1278906"/>
    <lineage>
        <taxon>Eukaryota</taxon>
        <taxon>Viridiplantae</taxon>
        <taxon>Streptophyta</taxon>
        <taxon>Embryophyta</taxon>
        <taxon>Tracheophyta</taxon>
        <taxon>Spermatophyta</taxon>
        <taxon>Magnoliopsida</taxon>
        <taxon>eudicotyledons</taxon>
        <taxon>Gunneridae</taxon>
        <taxon>Pentapetalae</taxon>
        <taxon>rosids</taxon>
        <taxon>fabids</taxon>
        <taxon>Malpighiales</taxon>
        <taxon>Salicaceae</taxon>
        <taxon>Saliceae</taxon>
        <taxon>Salix</taxon>
    </lineage>
</organism>
<dbReference type="PANTHER" id="PTHR21231">
    <property type="entry name" value="XPA-BINDING PROTEIN 1-RELATED"/>
    <property type="match status" value="1"/>
</dbReference>
<dbReference type="Proteomes" id="UP001141253">
    <property type="component" value="Chromosome 8"/>
</dbReference>
<keyword evidence="2 5" id="KW-0547">Nucleotide-binding</keyword>
<comment type="function">
    <text evidence="5">Small GTPase required for proper nuclear import of RNA polymerase II (RNAPII). May act at an RNAP assembly step prior to nuclear import.</text>
</comment>
<evidence type="ECO:0000256" key="2">
    <source>
        <dbReference type="ARBA" id="ARBA00022741"/>
    </source>
</evidence>